<dbReference type="AlphaFoldDB" id="A0A6J6NWT8"/>
<dbReference type="EMBL" id="CAEZXX010000001">
    <property type="protein sequence ID" value="CAB4691109.1"/>
    <property type="molecule type" value="Genomic_DNA"/>
</dbReference>
<feature type="compositionally biased region" description="Polar residues" evidence="7">
    <location>
        <begin position="61"/>
        <end position="70"/>
    </location>
</feature>
<protein>
    <submittedName>
        <fullName evidence="8">Unannotated protein</fullName>
    </submittedName>
</protein>
<organism evidence="8">
    <name type="scientific">freshwater metagenome</name>
    <dbReference type="NCBI Taxonomy" id="449393"/>
    <lineage>
        <taxon>unclassified sequences</taxon>
        <taxon>metagenomes</taxon>
        <taxon>ecological metagenomes</taxon>
    </lineage>
</organism>
<evidence type="ECO:0000256" key="2">
    <source>
        <dbReference type="ARBA" id="ARBA00009008"/>
    </source>
</evidence>
<dbReference type="GO" id="GO:0005737">
    <property type="term" value="C:cytoplasm"/>
    <property type="evidence" value="ECO:0007669"/>
    <property type="project" value="UniProtKB-SubCell"/>
</dbReference>
<accession>A0A6J6NWT8</accession>
<evidence type="ECO:0000313" key="8">
    <source>
        <dbReference type="EMBL" id="CAB4691109.1"/>
    </source>
</evidence>
<evidence type="ECO:0000256" key="3">
    <source>
        <dbReference type="ARBA" id="ARBA00022490"/>
    </source>
</evidence>
<dbReference type="NCBIfam" id="TIGR03544">
    <property type="entry name" value="DivI1A_domain"/>
    <property type="match status" value="1"/>
</dbReference>
<evidence type="ECO:0000313" key="10">
    <source>
        <dbReference type="EMBL" id="CAB4873353.1"/>
    </source>
</evidence>
<evidence type="ECO:0000256" key="1">
    <source>
        <dbReference type="ARBA" id="ARBA00004496"/>
    </source>
</evidence>
<dbReference type="Gene3D" id="6.10.250.660">
    <property type="match status" value="1"/>
</dbReference>
<keyword evidence="4" id="KW-0132">Cell division</keyword>
<gene>
    <name evidence="8" type="ORF">UFOPK2602_00009</name>
    <name evidence="9" type="ORF">UFOPK2806_01044</name>
    <name evidence="10" type="ORF">UFOPK3417_00865</name>
</gene>
<dbReference type="InterPro" id="IPR007793">
    <property type="entry name" value="DivIVA_fam"/>
</dbReference>
<dbReference type="EMBL" id="CAEZYY010000011">
    <property type="protein sequence ID" value="CAB4751569.1"/>
    <property type="molecule type" value="Genomic_DNA"/>
</dbReference>
<dbReference type="PANTHER" id="PTHR35794">
    <property type="entry name" value="CELL DIVISION PROTEIN DIVIVA"/>
    <property type="match status" value="1"/>
</dbReference>
<reference evidence="8" key="1">
    <citation type="submission" date="2020-05" db="EMBL/GenBank/DDBJ databases">
        <authorList>
            <person name="Chiriac C."/>
            <person name="Salcher M."/>
            <person name="Ghai R."/>
            <person name="Kavagutti S V."/>
        </authorList>
    </citation>
    <scope>NUCLEOTIDE SEQUENCE</scope>
</reference>
<evidence type="ECO:0000256" key="5">
    <source>
        <dbReference type="ARBA" id="ARBA00023054"/>
    </source>
</evidence>
<sequence>MDLTPDQIESASFRVVRKGFDPAQVQAFQQDVAAALDSAIQYASLMEQRAKAVANRAAQADQSGTGSTVTHGVDHTPHQPALTSSTVVIRADDAEIIGRTLVLAQHTAEQTIAEATEQAAAVRAAAEADVLRMRSDAELETARLLADARAEARRAGEAERSVVMGEVNALLAKLDFLRDDVRAMDAYAVAQRQRLVEASDLMRSVAEDTTGPFGSGHAPAISSAGDSLRTQSRLVLSPVAAAAPILAQEAVKVAAAAVSSPGAGSTATVPFTLTFSEHPTGEVVPIRPSSGPVSVPNIDDWDEDPAVRIRIVQPKGTTPTNES</sequence>
<comment type="subcellular location">
    <subcellularLocation>
        <location evidence="1">Cytoplasm</location>
    </subcellularLocation>
</comment>
<dbReference type="PANTHER" id="PTHR35794:SF2">
    <property type="entry name" value="CELL DIVISION PROTEIN DIVIVA"/>
    <property type="match status" value="1"/>
</dbReference>
<dbReference type="GO" id="GO:0051301">
    <property type="term" value="P:cell division"/>
    <property type="evidence" value="ECO:0007669"/>
    <property type="project" value="UniProtKB-KW"/>
</dbReference>
<evidence type="ECO:0000256" key="7">
    <source>
        <dbReference type="SAM" id="MobiDB-lite"/>
    </source>
</evidence>
<keyword evidence="5" id="KW-0175">Coiled coil</keyword>
<evidence type="ECO:0000313" key="9">
    <source>
        <dbReference type="EMBL" id="CAB4751569.1"/>
    </source>
</evidence>
<dbReference type="EMBL" id="CAFBLR010000069">
    <property type="protein sequence ID" value="CAB4873353.1"/>
    <property type="molecule type" value="Genomic_DNA"/>
</dbReference>
<evidence type="ECO:0000256" key="4">
    <source>
        <dbReference type="ARBA" id="ARBA00022618"/>
    </source>
</evidence>
<comment type="similarity">
    <text evidence="2">Belongs to the DivIVA family.</text>
</comment>
<name>A0A6J6NWT8_9ZZZZ</name>
<proteinExistence type="inferred from homology"/>
<dbReference type="InterPro" id="IPR019933">
    <property type="entry name" value="DivIVA_domain"/>
</dbReference>
<feature type="region of interest" description="Disordered" evidence="7">
    <location>
        <begin position="57"/>
        <end position="80"/>
    </location>
</feature>
<keyword evidence="3" id="KW-0963">Cytoplasm</keyword>
<evidence type="ECO:0000256" key="6">
    <source>
        <dbReference type="ARBA" id="ARBA00023306"/>
    </source>
</evidence>
<keyword evidence="6" id="KW-0131">Cell cycle</keyword>